<sequence length="68" mass="8164">MPHKRFTPKTKDFYKIKILSNIEFNGECCPVAELEGYSRKELKIIASRIKPDYNNIDKRDLYLYKCLY</sequence>
<organism evidence="1">
    <name type="scientific">viral metagenome</name>
    <dbReference type="NCBI Taxonomy" id="1070528"/>
    <lineage>
        <taxon>unclassified sequences</taxon>
        <taxon>metagenomes</taxon>
        <taxon>organismal metagenomes</taxon>
    </lineage>
</organism>
<dbReference type="EMBL" id="MN739062">
    <property type="protein sequence ID" value="QHS86815.1"/>
    <property type="molecule type" value="Genomic_DNA"/>
</dbReference>
<evidence type="ECO:0000313" key="1">
    <source>
        <dbReference type="EMBL" id="QHS86815.1"/>
    </source>
</evidence>
<name>A0A6C0B3K6_9ZZZZ</name>
<proteinExistence type="predicted"/>
<protein>
    <submittedName>
        <fullName evidence="1">Uncharacterized protein</fullName>
    </submittedName>
</protein>
<reference evidence="1" key="1">
    <citation type="journal article" date="2020" name="Nature">
        <title>Giant virus diversity and host interactions through global metagenomics.</title>
        <authorList>
            <person name="Schulz F."/>
            <person name="Roux S."/>
            <person name="Paez-Espino D."/>
            <person name="Jungbluth S."/>
            <person name="Walsh D.A."/>
            <person name="Denef V.J."/>
            <person name="McMahon K.D."/>
            <person name="Konstantinidis K.T."/>
            <person name="Eloe-Fadrosh E.A."/>
            <person name="Kyrpides N.C."/>
            <person name="Woyke T."/>
        </authorList>
    </citation>
    <scope>NUCLEOTIDE SEQUENCE</scope>
    <source>
        <strain evidence="1">GVMAG-M-3300009422-16</strain>
    </source>
</reference>
<accession>A0A6C0B3K6</accession>
<dbReference type="AlphaFoldDB" id="A0A6C0B3K6"/>